<feature type="chain" id="PRO_5042190679" evidence="7">
    <location>
        <begin position="19"/>
        <end position="348"/>
    </location>
</feature>
<feature type="domain" description="Cytochrome c-552/DMSO reductase-like haem-binding" evidence="8">
    <location>
        <begin position="52"/>
        <end position="282"/>
    </location>
</feature>
<dbReference type="InterPro" id="IPR019020">
    <property type="entry name" value="Cyt-c552/DMSO_Rdtase_haem-bd"/>
</dbReference>
<evidence type="ECO:0000313" key="9">
    <source>
        <dbReference type="EMBL" id="KAH6827216.1"/>
    </source>
</evidence>
<keyword evidence="6" id="KW-0472">Membrane</keyword>
<evidence type="ECO:0000256" key="2">
    <source>
        <dbReference type="ARBA" id="ARBA00022617"/>
    </source>
</evidence>
<feature type="transmembrane region" description="Helical" evidence="6">
    <location>
        <begin position="313"/>
        <end position="334"/>
    </location>
</feature>
<keyword evidence="7" id="KW-0732">Signal</keyword>
<evidence type="ECO:0000256" key="3">
    <source>
        <dbReference type="ARBA" id="ARBA00022723"/>
    </source>
</evidence>
<gene>
    <name evidence="9" type="ORF">C2S53_000736</name>
</gene>
<keyword evidence="6" id="KW-1133">Transmembrane helix</keyword>
<evidence type="ECO:0000256" key="1">
    <source>
        <dbReference type="ARBA" id="ARBA00022448"/>
    </source>
</evidence>
<evidence type="ECO:0000256" key="4">
    <source>
        <dbReference type="ARBA" id="ARBA00022982"/>
    </source>
</evidence>
<evidence type="ECO:0000256" key="6">
    <source>
        <dbReference type="SAM" id="Phobius"/>
    </source>
</evidence>
<evidence type="ECO:0000259" key="8">
    <source>
        <dbReference type="SMART" id="SM00887"/>
    </source>
</evidence>
<dbReference type="PANTHER" id="PTHR36044">
    <property type="entry name" value="HEME BINDING PROTEIN"/>
    <property type="match status" value="1"/>
</dbReference>
<dbReference type="Proteomes" id="UP001190926">
    <property type="component" value="Unassembled WGS sequence"/>
</dbReference>
<dbReference type="Gene3D" id="2.60.40.1190">
    <property type="match status" value="1"/>
</dbReference>
<accession>A0AAD4P5P5</accession>
<keyword evidence="10" id="KW-1185">Reference proteome</keyword>
<keyword evidence="4" id="KW-0249">Electron transport</keyword>
<keyword evidence="2" id="KW-0349">Heme</keyword>
<comment type="caution">
    <text evidence="9">The sequence shown here is derived from an EMBL/GenBank/DDBJ whole genome shotgun (WGS) entry which is preliminary data.</text>
</comment>
<reference evidence="9 10" key="1">
    <citation type="journal article" date="2021" name="Nat. Commun.">
        <title>Incipient diploidization of the medicinal plant Perilla within 10,000 years.</title>
        <authorList>
            <person name="Zhang Y."/>
            <person name="Shen Q."/>
            <person name="Leng L."/>
            <person name="Zhang D."/>
            <person name="Chen S."/>
            <person name="Shi Y."/>
            <person name="Ning Z."/>
            <person name="Chen S."/>
        </authorList>
    </citation>
    <scope>NUCLEOTIDE SEQUENCE [LARGE SCALE GENOMIC DNA]</scope>
    <source>
        <strain evidence="10">cv. PC099</strain>
    </source>
</reference>
<evidence type="ECO:0000256" key="5">
    <source>
        <dbReference type="ARBA" id="ARBA00023004"/>
    </source>
</evidence>
<evidence type="ECO:0000313" key="10">
    <source>
        <dbReference type="Proteomes" id="UP001190926"/>
    </source>
</evidence>
<evidence type="ECO:0000256" key="7">
    <source>
        <dbReference type="SAM" id="SignalP"/>
    </source>
</evidence>
<dbReference type="Pfam" id="PF09459">
    <property type="entry name" value="EB_dh"/>
    <property type="match status" value="1"/>
</dbReference>
<keyword evidence="3" id="KW-0479">Metal-binding</keyword>
<keyword evidence="5" id="KW-0408">Iron</keyword>
<protein>
    <submittedName>
        <fullName evidence="9">Heme binding protein</fullName>
    </submittedName>
</protein>
<keyword evidence="6" id="KW-0812">Transmembrane</keyword>
<dbReference type="SMART" id="SM00887">
    <property type="entry name" value="EB_dh"/>
    <property type="match status" value="1"/>
</dbReference>
<dbReference type="AlphaFoldDB" id="A0AAD4P5P5"/>
<dbReference type="GO" id="GO:0046872">
    <property type="term" value="F:metal ion binding"/>
    <property type="evidence" value="ECO:0007669"/>
    <property type="project" value="UniProtKB-KW"/>
</dbReference>
<sequence length="348" mass="38578">MRRLLLLQLATACLLVLAASHEESGDWHCEPDDEARISAQFNPGIVTLDGRADDWADVDGFEFPLRPALDPDEDNEYKDGKMTVKALHDGADVYFMLQVDGDYVYSKGDDHKCPSVALMFQVGESATYHNMGGCKESPDTCNHTSCRGYEVDIMHFSIGNSIPGRLYGGSSINEEGKEDSVGLVDMFSWNPHCRNMDGSGNNSISQNDWKGAWWHSRYIEVDSPYGSSGQKGTYYFEFSRPLRTKDLLQQDAQFTIGQTSKFSAALWYPADGNPWHGSAHYTVSCDWVVMDVVRGYYTQGKVGSGSSWDAANAFAFVLSVVALAVSIFVGYLLVSKTKTIPFTPIDRL</sequence>
<feature type="signal peptide" evidence="7">
    <location>
        <begin position="1"/>
        <end position="18"/>
    </location>
</feature>
<dbReference type="CDD" id="cd00241">
    <property type="entry name" value="DOMON_like"/>
    <property type="match status" value="1"/>
</dbReference>
<dbReference type="GO" id="GO:0020037">
    <property type="term" value="F:heme binding"/>
    <property type="evidence" value="ECO:0007669"/>
    <property type="project" value="InterPro"/>
</dbReference>
<proteinExistence type="predicted"/>
<name>A0AAD4P5P5_PERFH</name>
<keyword evidence="1" id="KW-0813">Transport</keyword>
<organism evidence="9 10">
    <name type="scientific">Perilla frutescens var. hirtella</name>
    <name type="common">Perilla citriodora</name>
    <name type="synonym">Perilla setoyensis</name>
    <dbReference type="NCBI Taxonomy" id="608512"/>
    <lineage>
        <taxon>Eukaryota</taxon>
        <taxon>Viridiplantae</taxon>
        <taxon>Streptophyta</taxon>
        <taxon>Embryophyta</taxon>
        <taxon>Tracheophyta</taxon>
        <taxon>Spermatophyta</taxon>
        <taxon>Magnoliopsida</taxon>
        <taxon>eudicotyledons</taxon>
        <taxon>Gunneridae</taxon>
        <taxon>Pentapetalae</taxon>
        <taxon>asterids</taxon>
        <taxon>lamiids</taxon>
        <taxon>Lamiales</taxon>
        <taxon>Lamiaceae</taxon>
        <taxon>Nepetoideae</taxon>
        <taxon>Elsholtzieae</taxon>
        <taxon>Perilla</taxon>
    </lineage>
</organism>
<dbReference type="EMBL" id="SDAM02000150">
    <property type="protein sequence ID" value="KAH6827216.1"/>
    <property type="molecule type" value="Genomic_DNA"/>
</dbReference>
<dbReference type="PANTHER" id="PTHR36044:SF1">
    <property type="entry name" value="HEME BINDING PROTEIN"/>
    <property type="match status" value="1"/>
</dbReference>